<dbReference type="Proteomes" id="UP000241960">
    <property type="component" value="Unassembled WGS sequence"/>
</dbReference>
<dbReference type="Gene3D" id="2.30.110.10">
    <property type="entry name" value="Electron Transport, Fmn-binding Protein, Chain A"/>
    <property type="match status" value="1"/>
</dbReference>
<sequence length="204" mass="23721">MYIPNHYKENDIQEIKRFMMQHQFVTVVSTDNGKPLATHVPINITEDEESIYISGHFAKSNAQWKTIEQADQILVIFQGPHSYISATWYEEEDVPTWNYQSVHVYGRGKILTEQALKHDLSLLLDKYEKHRSNGMTWDNMSEKTRKQIQGIVGFQIKVLEINAAYKLSQKRSDQDKSNIIEELESSEDDLNNKVAKAMKRCVLD</sequence>
<evidence type="ECO:0000313" key="1">
    <source>
        <dbReference type="EMBL" id="PTI76723.1"/>
    </source>
</evidence>
<dbReference type="InterPro" id="IPR007396">
    <property type="entry name" value="TR_PAI2-type"/>
</dbReference>
<gene>
    <name evidence="1" type="ORF">BU058_03660</name>
</gene>
<dbReference type="PANTHER" id="PTHR35802:SF1">
    <property type="entry name" value="PROTEASE SYNTHASE AND SPORULATION PROTEIN PAI 2"/>
    <property type="match status" value="1"/>
</dbReference>
<proteinExistence type="predicted"/>
<dbReference type="PIRSF" id="PIRSF010372">
    <property type="entry name" value="PaiB"/>
    <property type="match status" value="1"/>
</dbReference>
<comment type="caution">
    <text evidence="1">The sequence shown here is derived from an EMBL/GenBank/DDBJ whole genome shotgun (WGS) entry which is preliminary data.</text>
</comment>
<dbReference type="EMBL" id="PZFQ01000008">
    <property type="protein sequence ID" value="PTI76723.1"/>
    <property type="molecule type" value="Genomic_DNA"/>
</dbReference>
<evidence type="ECO:0000313" key="2">
    <source>
        <dbReference type="Proteomes" id="UP000241960"/>
    </source>
</evidence>
<dbReference type="RefSeq" id="WP_073505154.1">
    <property type="nucleotide sequence ID" value="NZ_CP018199.1"/>
</dbReference>
<dbReference type="AlphaFoldDB" id="A0A9Q6MVU9"/>
<dbReference type="PANTHER" id="PTHR35802">
    <property type="entry name" value="PROTEASE SYNTHASE AND SPORULATION PROTEIN PAI 2"/>
    <property type="match status" value="1"/>
</dbReference>
<accession>A0A9Q6MVU9</accession>
<dbReference type="SUPFAM" id="SSF50475">
    <property type="entry name" value="FMN-binding split barrel"/>
    <property type="match status" value="1"/>
</dbReference>
<protein>
    <submittedName>
        <fullName evidence="1">FMN-binding negative transcriptional regulator</fullName>
    </submittedName>
</protein>
<dbReference type="Pfam" id="PF04299">
    <property type="entry name" value="FMN_bind_2"/>
    <property type="match status" value="1"/>
</dbReference>
<dbReference type="InterPro" id="IPR012349">
    <property type="entry name" value="Split_barrel_FMN-bd"/>
</dbReference>
<reference evidence="1 2" key="1">
    <citation type="journal article" date="2016" name="Front. Microbiol.">
        <title>Comprehensive Phylogenetic Analysis of Bovine Non-aureus Staphylococci Species Based on Whole-Genome Sequencing.</title>
        <authorList>
            <person name="Naushad S."/>
            <person name="Barkema H.W."/>
            <person name="Luby C."/>
            <person name="Condas L.A."/>
            <person name="Nobrega D.B."/>
            <person name="Carson D.A."/>
            <person name="De Buck J."/>
        </authorList>
    </citation>
    <scope>NUCLEOTIDE SEQUENCE [LARGE SCALE GENOMIC DNA]</scope>
    <source>
        <strain evidence="1 2">SNUC 1231</strain>
    </source>
</reference>
<name>A0A9Q6MVU9_9STAP</name>
<organism evidence="1 2">
    <name type="scientific">Staphylococcus succinus</name>
    <dbReference type="NCBI Taxonomy" id="61015"/>
    <lineage>
        <taxon>Bacteria</taxon>
        <taxon>Bacillati</taxon>
        <taxon>Bacillota</taxon>
        <taxon>Bacilli</taxon>
        <taxon>Bacillales</taxon>
        <taxon>Staphylococcaceae</taxon>
        <taxon>Staphylococcus</taxon>
    </lineage>
</organism>